<gene>
    <name evidence="2" type="ORF">ATOP_13130</name>
</gene>
<feature type="compositionally biased region" description="Basic and acidic residues" evidence="1">
    <location>
        <begin position="127"/>
        <end position="142"/>
    </location>
</feature>
<organism evidence="2 3">
    <name type="scientific">Granulimonas faecalis</name>
    <dbReference type="NCBI Taxonomy" id="2894155"/>
    <lineage>
        <taxon>Bacteria</taxon>
        <taxon>Bacillati</taxon>
        <taxon>Actinomycetota</taxon>
        <taxon>Coriobacteriia</taxon>
        <taxon>Coriobacteriales</taxon>
        <taxon>Kribbibacteriaceae</taxon>
        <taxon>Granulimonas</taxon>
    </lineage>
</organism>
<name>A0AAV5B3N3_9ACTN</name>
<evidence type="ECO:0008006" key="4">
    <source>
        <dbReference type="Google" id="ProtNLM"/>
    </source>
</evidence>
<dbReference type="Proteomes" id="UP001055025">
    <property type="component" value="Unassembled WGS sequence"/>
</dbReference>
<keyword evidence="3" id="KW-1185">Reference proteome</keyword>
<evidence type="ECO:0000256" key="1">
    <source>
        <dbReference type="SAM" id="MobiDB-lite"/>
    </source>
</evidence>
<proteinExistence type="predicted"/>
<evidence type="ECO:0000313" key="2">
    <source>
        <dbReference type="EMBL" id="GJM55658.1"/>
    </source>
</evidence>
<evidence type="ECO:0000313" key="3">
    <source>
        <dbReference type="Proteomes" id="UP001055025"/>
    </source>
</evidence>
<protein>
    <recommendedName>
        <fullName evidence="4">GATA-type domain-containing protein</fullName>
    </recommendedName>
</protein>
<feature type="region of interest" description="Disordered" evidence="1">
    <location>
        <begin position="117"/>
        <end position="142"/>
    </location>
</feature>
<comment type="caution">
    <text evidence="2">The sequence shown here is derived from an EMBL/GenBank/DDBJ whole genome shotgun (WGS) entry which is preliminary data.</text>
</comment>
<accession>A0AAV5B3N3</accession>
<sequence>MAERVGTGDGAFAPSTESTQKSPRPLYRLWTPGELGRVLAHPEMTAAELAAMLPGRTAKAVRRIRERHGRRAAGSTPACRCCDARPVWEESPRARRMGLCKGCYLDEMERRSAEDARAGALRKRMHDARAREARAKRGKGEA</sequence>
<feature type="region of interest" description="Disordered" evidence="1">
    <location>
        <begin position="1"/>
        <end position="25"/>
    </location>
</feature>
<dbReference type="AlphaFoldDB" id="A0AAV5B3N3"/>
<reference evidence="2" key="1">
    <citation type="journal article" date="2022" name="Int. J. Syst. Evol. Microbiol.">
        <title>Granulimonas faecalis gen. nov., sp. nov., and Leptogranulimonas caecicola gen. nov., sp. nov., novel lactate-producing Atopobiaceae bacteria isolated from mouse intestines, and an emended description of the family Atopobiaceae.</title>
        <authorList>
            <person name="Morinaga K."/>
            <person name="Kusada H."/>
            <person name="Sakamoto S."/>
            <person name="Murakami T."/>
            <person name="Toyoda A."/>
            <person name="Mori H."/>
            <person name="Meng X.Y."/>
            <person name="Takashino M."/>
            <person name="Murotomi K."/>
            <person name="Tamaki H."/>
        </authorList>
    </citation>
    <scope>NUCLEOTIDE SEQUENCE</scope>
    <source>
        <strain evidence="2">OPF53</strain>
    </source>
</reference>
<dbReference type="EMBL" id="BQKC01000001">
    <property type="protein sequence ID" value="GJM55658.1"/>
    <property type="molecule type" value="Genomic_DNA"/>
</dbReference>